<dbReference type="Pfam" id="PF02567">
    <property type="entry name" value="PhzC-PhzF"/>
    <property type="match status" value="1"/>
</dbReference>
<proteinExistence type="inferred from homology"/>
<comment type="similarity">
    <text evidence="1">Belongs to the PhzF family.</text>
</comment>
<reference evidence="3" key="1">
    <citation type="submission" date="2018-05" db="EMBL/GenBank/DDBJ databases">
        <authorList>
            <person name="Lanie J.A."/>
            <person name="Ng W.-L."/>
            <person name="Kazmierczak K.M."/>
            <person name="Andrzejewski T.M."/>
            <person name="Davidsen T.M."/>
            <person name="Wayne K.J."/>
            <person name="Tettelin H."/>
            <person name="Glass J.I."/>
            <person name="Rusch D."/>
            <person name="Podicherti R."/>
            <person name="Tsui H.-C.T."/>
            <person name="Winkler M.E."/>
        </authorList>
    </citation>
    <scope>NUCLEOTIDE SEQUENCE</scope>
</reference>
<name>A0A381PFY7_9ZZZZ</name>
<evidence type="ECO:0008006" key="4">
    <source>
        <dbReference type="Google" id="ProtNLM"/>
    </source>
</evidence>
<organism evidence="3">
    <name type="scientific">marine metagenome</name>
    <dbReference type="NCBI Taxonomy" id="408172"/>
    <lineage>
        <taxon>unclassified sequences</taxon>
        <taxon>metagenomes</taxon>
        <taxon>ecological metagenomes</taxon>
    </lineage>
</organism>
<dbReference type="PANTHER" id="PTHR13774">
    <property type="entry name" value="PHENAZINE BIOSYNTHESIS PROTEIN"/>
    <property type="match status" value="1"/>
</dbReference>
<feature type="non-terminal residue" evidence="3">
    <location>
        <position position="1"/>
    </location>
</feature>
<accession>A0A381PFY7</accession>
<gene>
    <name evidence="3" type="ORF">METZ01_LOCUS17227</name>
</gene>
<evidence type="ECO:0000256" key="1">
    <source>
        <dbReference type="ARBA" id="ARBA00008270"/>
    </source>
</evidence>
<dbReference type="EMBL" id="UINC01000932">
    <property type="protein sequence ID" value="SUZ64373.1"/>
    <property type="molecule type" value="Genomic_DNA"/>
</dbReference>
<dbReference type="AlphaFoldDB" id="A0A381PFY7"/>
<evidence type="ECO:0000256" key="2">
    <source>
        <dbReference type="ARBA" id="ARBA00023235"/>
    </source>
</evidence>
<dbReference type="GO" id="GO:0016853">
    <property type="term" value="F:isomerase activity"/>
    <property type="evidence" value="ECO:0007669"/>
    <property type="project" value="UniProtKB-KW"/>
</dbReference>
<dbReference type="PANTHER" id="PTHR13774:SF17">
    <property type="entry name" value="PHENAZINE BIOSYNTHESIS-LIKE DOMAIN-CONTAINING PROTEIN"/>
    <property type="match status" value="1"/>
</dbReference>
<evidence type="ECO:0000313" key="3">
    <source>
        <dbReference type="EMBL" id="SUZ64373.1"/>
    </source>
</evidence>
<protein>
    <recommendedName>
        <fullName evidence="4">Isomerase</fullName>
    </recommendedName>
</protein>
<dbReference type="GO" id="GO:0005737">
    <property type="term" value="C:cytoplasm"/>
    <property type="evidence" value="ECO:0007669"/>
    <property type="project" value="TreeGrafter"/>
</dbReference>
<dbReference type="Gene3D" id="3.10.310.10">
    <property type="entry name" value="Diaminopimelate Epimerase, Chain A, domain 1"/>
    <property type="match status" value="2"/>
</dbReference>
<sequence>VTRAVKPSLLSKFIEKTLFSIPIYQVDAFTDKLFSGNPAAVCPLTEWLSDDVMQAIAAENNLSETAFINHSTSPFTIRWFTPITEVDLCGHATLAAARILFDEYLPKNSKELSFNSRRGLLKTYREDELIYLDFPADFPVVVEEHSLINEGLQEQPLEVLQGKDDYLAIFENEQTIRSLQPNFNVLSELESRGLIVSAPSEQVDFVSRCFFPQMGIDEDPVTGSAHTVMVPYWSERLRKSELQAIQCSSRGGLLTCQLRKDRVLIGGFTVRYLAGQITV</sequence>
<dbReference type="SUPFAM" id="SSF54506">
    <property type="entry name" value="Diaminopimelate epimerase-like"/>
    <property type="match status" value="1"/>
</dbReference>
<dbReference type="NCBIfam" id="TIGR00654">
    <property type="entry name" value="PhzF_family"/>
    <property type="match status" value="1"/>
</dbReference>
<keyword evidence="2" id="KW-0413">Isomerase</keyword>
<dbReference type="PIRSF" id="PIRSF016184">
    <property type="entry name" value="PhzC_PhzF"/>
    <property type="match status" value="1"/>
</dbReference>
<dbReference type="InterPro" id="IPR003719">
    <property type="entry name" value="Phenazine_PhzF-like"/>
</dbReference>